<dbReference type="InterPro" id="IPR001816">
    <property type="entry name" value="Transl_elong_EFTs/EF1B"/>
</dbReference>
<dbReference type="GO" id="GO:0003746">
    <property type="term" value="F:translation elongation factor activity"/>
    <property type="evidence" value="ECO:0007669"/>
    <property type="project" value="UniProtKB-UniRule"/>
</dbReference>
<name>A0A1G2HTQ9_9BACT</name>
<evidence type="ECO:0000256" key="3">
    <source>
        <dbReference type="ARBA" id="ARBA00022768"/>
    </source>
</evidence>
<dbReference type="AlphaFoldDB" id="A0A1G2HTQ9"/>
<keyword evidence="4 5" id="KW-0648">Protein biosynthesis</keyword>
<sequence>MSIDDIKQLREETGVSPIEIKKALGEVDGDIQKAKELLRVWGKTLAGKKTSKETKEGIIDFYLHPNLKTGVLIELKCETDFVAKSPEFKNLAHEICLQIAAMKPLYVSKSSIPEEFLDGEEKIYKEQTVGSGKPENIIKQIIEGKLNKYKEAVSLLSQSWVKDDSKTIKNLVEDTIAKVGENIEIKRFARYEI</sequence>
<dbReference type="InterPro" id="IPR014039">
    <property type="entry name" value="Transl_elong_EFTs/EF1B_dimer"/>
</dbReference>
<feature type="domain" description="Translation elongation factor EFTs/EF1B dimerisation" evidence="6">
    <location>
        <begin position="53"/>
        <end position="193"/>
    </location>
</feature>
<dbReference type="Gene3D" id="1.10.286.20">
    <property type="match status" value="1"/>
</dbReference>
<dbReference type="PANTHER" id="PTHR11741:SF0">
    <property type="entry name" value="ELONGATION FACTOR TS, MITOCHONDRIAL"/>
    <property type="match status" value="1"/>
</dbReference>
<dbReference type="STRING" id="1802205.A3C58_00320"/>
<evidence type="ECO:0000313" key="8">
    <source>
        <dbReference type="Proteomes" id="UP000178380"/>
    </source>
</evidence>
<dbReference type="SUPFAM" id="SSF46934">
    <property type="entry name" value="UBA-like"/>
    <property type="match status" value="1"/>
</dbReference>
<feature type="region of interest" description="Involved in Mg(2+) ion dislocation from EF-Tu" evidence="5">
    <location>
        <begin position="79"/>
        <end position="82"/>
    </location>
</feature>
<keyword evidence="3 5" id="KW-0251">Elongation factor</keyword>
<dbReference type="EMBL" id="MHOR01000037">
    <property type="protein sequence ID" value="OGZ65912.1"/>
    <property type="molecule type" value="Genomic_DNA"/>
</dbReference>
<gene>
    <name evidence="5 7" type="primary">tsf</name>
    <name evidence="7" type="ORF">A3C58_00320</name>
</gene>
<dbReference type="PANTHER" id="PTHR11741">
    <property type="entry name" value="ELONGATION FACTOR TS"/>
    <property type="match status" value="1"/>
</dbReference>
<comment type="function">
    <text evidence="5">Associates with the EF-Tu.GDP complex and induces the exchange of GDP to GTP. It remains bound to the aminoacyl-tRNA.EF-Tu.GTP complex up to the GTP hydrolysis stage on the ribosome.</text>
</comment>
<dbReference type="InterPro" id="IPR009060">
    <property type="entry name" value="UBA-like_sf"/>
</dbReference>
<reference evidence="7 8" key="1">
    <citation type="journal article" date="2016" name="Nat. Commun.">
        <title>Thousands of microbial genomes shed light on interconnected biogeochemical processes in an aquifer system.</title>
        <authorList>
            <person name="Anantharaman K."/>
            <person name="Brown C.T."/>
            <person name="Hug L.A."/>
            <person name="Sharon I."/>
            <person name="Castelle C.J."/>
            <person name="Probst A.J."/>
            <person name="Thomas B.C."/>
            <person name="Singh A."/>
            <person name="Wilkins M.J."/>
            <person name="Karaoz U."/>
            <person name="Brodie E.L."/>
            <person name="Williams K.H."/>
            <person name="Hubbard S.S."/>
            <person name="Banfield J.F."/>
        </authorList>
    </citation>
    <scope>NUCLEOTIDE SEQUENCE [LARGE SCALE GENOMIC DNA]</scope>
</reference>
<comment type="caution">
    <text evidence="7">The sequence shown here is derived from an EMBL/GenBank/DDBJ whole genome shotgun (WGS) entry which is preliminary data.</text>
</comment>
<dbReference type="SUPFAM" id="SSF54713">
    <property type="entry name" value="Elongation factor Ts (EF-Ts), dimerisation domain"/>
    <property type="match status" value="1"/>
</dbReference>
<dbReference type="InterPro" id="IPR018101">
    <property type="entry name" value="Transl_elong_Ts_CS"/>
</dbReference>
<accession>A0A1G2HTQ9</accession>
<protein>
    <recommendedName>
        <fullName evidence="2 5">Elongation factor Ts</fullName>
        <shortName evidence="5">EF-Ts</shortName>
    </recommendedName>
</protein>
<evidence type="ECO:0000256" key="2">
    <source>
        <dbReference type="ARBA" id="ARBA00016956"/>
    </source>
</evidence>
<dbReference type="Gene3D" id="3.30.479.20">
    <property type="entry name" value="Elongation factor Ts, dimerisation domain"/>
    <property type="match status" value="1"/>
</dbReference>
<proteinExistence type="inferred from homology"/>
<evidence type="ECO:0000256" key="4">
    <source>
        <dbReference type="ARBA" id="ARBA00022917"/>
    </source>
</evidence>
<dbReference type="FunFam" id="1.10.8.10:FF:000001">
    <property type="entry name" value="Elongation factor Ts"/>
    <property type="match status" value="1"/>
</dbReference>
<dbReference type="Gene3D" id="1.10.8.10">
    <property type="entry name" value="DNA helicase RuvA subunit, C-terminal domain"/>
    <property type="match status" value="1"/>
</dbReference>
<keyword evidence="5" id="KW-0963">Cytoplasm</keyword>
<dbReference type="Proteomes" id="UP000178380">
    <property type="component" value="Unassembled WGS sequence"/>
</dbReference>
<evidence type="ECO:0000256" key="1">
    <source>
        <dbReference type="ARBA" id="ARBA00005532"/>
    </source>
</evidence>
<evidence type="ECO:0000313" key="7">
    <source>
        <dbReference type="EMBL" id="OGZ65912.1"/>
    </source>
</evidence>
<dbReference type="HAMAP" id="MF_00050">
    <property type="entry name" value="EF_Ts"/>
    <property type="match status" value="1"/>
</dbReference>
<evidence type="ECO:0000259" key="6">
    <source>
        <dbReference type="Pfam" id="PF00889"/>
    </source>
</evidence>
<dbReference type="InterPro" id="IPR036402">
    <property type="entry name" value="EF-Ts_dimer_sf"/>
</dbReference>
<dbReference type="Pfam" id="PF00889">
    <property type="entry name" value="EF_TS"/>
    <property type="match status" value="1"/>
</dbReference>
<comment type="subcellular location">
    <subcellularLocation>
        <location evidence="5">Cytoplasm</location>
    </subcellularLocation>
</comment>
<evidence type="ECO:0000256" key="5">
    <source>
        <dbReference type="HAMAP-Rule" id="MF_00050"/>
    </source>
</evidence>
<dbReference type="GO" id="GO:0005737">
    <property type="term" value="C:cytoplasm"/>
    <property type="evidence" value="ECO:0007669"/>
    <property type="project" value="UniProtKB-SubCell"/>
</dbReference>
<organism evidence="7 8">
    <name type="scientific">Candidatus Staskawiczbacteria bacterium RIFCSPHIGHO2_02_FULL_34_10</name>
    <dbReference type="NCBI Taxonomy" id="1802205"/>
    <lineage>
        <taxon>Bacteria</taxon>
        <taxon>Candidatus Staskawicziibacteriota</taxon>
    </lineage>
</organism>
<comment type="similarity">
    <text evidence="1 5">Belongs to the EF-Ts family.</text>
</comment>
<dbReference type="PROSITE" id="PS01127">
    <property type="entry name" value="EF_TS_2"/>
    <property type="match status" value="1"/>
</dbReference>